<dbReference type="InterPro" id="IPR036047">
    <property type="entry name" value="F-box-like_dom_sf"/>
</dbReference>
<dbReference type="AlphaFoldDB" id="A0ABD3RIA8"/>
<dbReference type="PANTHER" id="PTHR39741:SF14">
    <property type="entry name" value="F-BOX DOMAIN-CONTAINING PROTEIN"/>
    <property type="match status" value="1"/>
</dbReference>
<organism evidence="1 2">
    <name type="scientific">Penstemon smallii</name>
    <dbReference type="NCBI Taxonomy" id="265156"/>
    <lineage>
        <taxon>Eukaryota</taxon>
        <taxon>Viridiplantae</taxon>
        <taxon>Streptophyta</taxon>
        <taxon>Embryophyta</taxon>
        <taxon>Tracheophyta</taxon>
        <taxon>Spermatophyta</taxon>
        <taxon>Magnoliopsida</taxon>
        <taxon>eudicotyledons</taxon>
        <taxon>Gunneridae</taxon>
        <taxon>Pentapetalae</taxon>
        <taxon>asterids</taxon>
        <taxon>lamiids</taxon>
        <taxon>Lamiales</taxon>
        <taxon>Plantaginaceae</taxon>
        <taxon>Cheloneae</taxon>
        <taxon>Penstemon</taxon>
    </lineage>
</organism>
<dbReference type="PANTHER" id="PTHR39741">
    <property type="entry name" value="F-BOX DOMAIN CONTAINING PROTEIN, EXPRESSED"/>
    <property type="match status" value="1"/>
</dbReference>
<gene>
    <name evidence="1" type="ORF">ACJIZ3_013933</name>
</gene>
<name>A0ABD3RIA8_9LAMI</name>
<proteinExistence type="predicted"/>
<accession>A0ABD3RIA8</accession>
<dbReference type="SUPFAM" id="SSF81383">
    <property type="entry name" value="F-box domain"/>
    <property type="match status" value="1"/>
</dbReference>
<keyword evidence="2" id="KW-1185">Reference proteome</keyword>
<evidence type="ECO:0000313" key="2">
    <source>
        <dbReference type="Proteomes" id="UP001634393"/>
    </source>
</evidence>
<reference evidence="1 2" key="1">
    <citation type="submission" date="2024-12" db="EMBL/GenBank/DDBJ databases">
        <title>The unique morphological basis and parallel evolutionary history of personate flowers in Penstemon.</title>
        <authorList>
            <person name="Depatie T.H."/>
            <person name="Wessinger C.A."/>
        </authorList>
    </citation>
    <scope>NUCLEOTIDE SEQUENCE [LARGE SCALE GENOMIC DNA]</scope>
    <source>
        <strain evidence="1">WTNN_2</strain>
        <tissue evidence="1">Leaf</tissue>
    </source>
</reference>
<evidence type="ECO:0008006" key="3">
    <source>
        <dbReference type="Google" id="ProtNLM"/>
    </source>
</evidence>
<dbReference type="CDD" id="cd09917">
    <property type="entry name" value="F-box_SF"/>
    <property type="match status" value="1"/>
</dbReference>
<comment type="caution">
    <text evidence="1">The sequence shown here is derived from an EMBL/GenBank/DDBJ whole genome shotgun (WGS) entry which is preliminary data.</text>
</comment>
<sequence>MKKGVGFLEYLETDVALKILMLLNNPADLIRTSAVSRFWHDFVIANGILKQLCFTKFPQLSKISGIVELKHKEMDNLNVESSSGTELAILERDHKLYASMLKYMFNTKESPIEFMLSDISASSTDHDPIESIYNTLTPVRLTHWSSKGHSDHNASETLLYELNTSISVVTEINIRPYEAFHLGKLALWSAKSVRFRMGHQDSQGNFVCTYTSPEFSMNQFGRIQQFKLPEPVLCIGGFLQIELLGMVHQADDGLFYVGIKYVYVKGILLQPTFNIVILEPSGEFLLNYQPEYQPRTNAVAKKA</sequence>
<evidence type="ECO:0000313" key="1">
    <source>
        <dbReference type="EMBL" id="KAL3812665.1"/>
    </source>
</evidence>
<dbReference type="Gene3D" id="1.20.1280.50">
    <property type="match status" value="1"/>
</dbReference>
<dbReference type="InterPro" id="IPR055336">
    <property type="entry name" value="At4g00755-like"/>
</dbReference>
<dbReference type="EMBL" id="JBJXBP010000008">
    <property type="protein sequence ID" value="KAL3812665.1"/>
    <property type="molecule type" value="Genomic_DNA"/>
</dbReference>
<protein>
    <recommendedName>
        <fullName evidence="3">F-box domain-containing protein</fullName>
    </recommendedName>
</protein>
<dbReference type="Proteomes" id="UP001634393">
    <property type="component" value="Unassembled WGS sequence"/>
</dbReference>